<gene>
    <name evidence="1" type="ORF">PHLCEN_2v4377</name>
</gene>
<dbReference type="Proteomes" id="UP000186601">
    <property type="component" value="Unassembled WGS sequence"/>
</dbReference>
<keyword evidence="2" id="KW-1185">Reference proteome</keyword>
<comment type="caution">
    <text evidence="1">The sequence shown here is derived from an EMBL/GenBank/DDBJ whole genome shotgun (WGS) entry which is preliminary data.</text>
</comment>
<dbReference type="EMBL" id="MLYV02000445">
    <property type="protein sequence ID" value="PSR97096.1"/>
    <property type="molecule type" value="Genomic_DNA"/>
</dbReference>
<evidence type="ECO:0000313" key="1">
    <source>
        <dbReference type="EMBL" id="PSR97096.1"/>
    </source>
</evidence>
<dbReference type="AlphaFoldDB" id="A0A2R6PVD9"/>
<organism evidence="1 2">
    <name type="scientific">Hermanssonia centrifuga</name>
    <dbReference type="NCBI Taxonomy" id="98765"/>
    <lineage>
        <taxon>Eukaryota</taxon>
        <taxon>Fungi</taxon>
        <taxon>Dikarya</taxon>
        <taxon>Basidiomycota</taxon>
        <taxon>Agaricomycotina</taxon>
        <taxon>Agaricomycetes</taxon>
        <taxon>Polyporales</taxon>
        <taxon>Meruliaceae</taxon>
        <taxon>Hermanssonia</taxon>
    </lineage>
</organism>
<reference evidence="1 2" key="1">
    <citation type="submission" date="2018-02" db="EMBL/GenBank/DDBJ databases">
        <title>Genome sequence of the basidiomycete white-rot fungus Phlebia centrifuga.</title>
        <authorList>
            <person name="Granchi Z."/>
            <person name="Peng M."/>
            <person name="de Vries R.P."/>
            <person name="Hilden K."/>
            <person name="Makela M.R."/>
            <person name="Grigoriev I."/>
            <person name="Riley R."/>
        </authorList>
    </citation>
    <scope>NUCLEOTIDE SEQUENCE [LARGE SCALE GENOMIC DNA]</scope>
    <source>
        <strain evidence="1 2">FBCC195</strain>
    </source>
</reference>
<sequence length="58" mass="6798">MSYFPGVDNRVRRAEPTEIVIYNVVREVKNAGRLIEHILNDPVWPRSHTERMSHGLLK</sequence>
<protein>
    <submittedName>
        <fullName evidence="1">Uncharacterized protein</fullName>
    </submittedName>
</protein>
<name>A0A2R6PVD9_9APHY</name>
<proteinExistence type="predicted"/>
<accession>A0A2R6PVD9</accession>
<evidence type="ECO:0000313" key="2">
    <source>
        <dbReference type="Proteomes" id="UP000186601"/>
    </source>
</evidence>